<feature type="transmembrane region" description="Helical" evidence="1">
    <location>
        <begin position="20"/>
        <end position="41"/>
    </location>
</feature>
<name>A0A7Y0U1J9_9ACTO</name>
<evidence type="ECO:0000313" key="4">
    <source>
        <dbReference type="Proteomes" id="UP000575397"/>
    </source>
</evidence>
<dbReference type="Pfam" id="PF09605">
    <property type="entry name" value="Trep_Strep"/>
    <property type="match status" value="1"/>
</dbReference>
<feature type="transmembrane region" description="Helical" evidence="1">
    <location>
        <begin position="48"/>
        <end position="67"/>
    </location>
</feature>
<dbReference type="InterPro" id="IPR011733">
    <property type="entry name" value="CHP02185_IM"/>
</dbReference>
<accession>A0A7Y0U1J9</accession>
<proteinExistence type="predicted"/>
<feature type="transmembrane region" description="Helical" evidence="1">
    <location>
        <begin position="87"/>
        <end position="109"/>
    </location>
</feature>
<keyword evidence="1" id="KW-0812">Transmembrane</keyword>
<dbReference type="NCBIfam" id="TIGR02185">
    <property type="entry name" value="Trep_Strep"/>
    <property type="match status" value="1"/>
</dbReference>
<protein>
    <submittedName>
        <fullName evidence="2">MptD family putative ECF transporter S component</fullName>
    </submittedName>
</protein>
<evidence type="ECO:0000256" key="1">
    <source>
        <dbReference type="SAM" id="Phobius"/>
    </source>
</evidence>
<reference evidence="4 5" key="1">
    <citation type="submission" date="2020-04" db="EMBL/GenBank/DDBJ databases">
        <title>Antimicrobial susceptibility and clonality of vaginal-derived multi-drug resistant Mobiluncus isolates in China.</title>
        <authorList>
            <person name="Zhang X."/>
        </authorList>
    </citation>
    <scope>NUCLEOTIDE SEQUENCE [LARGE SCALE GENOMIC DNA]</scope>
    <source>
        <strain evidence="3 4">12</strain>
        <strain evidence="2 5">13</strain>
    </source>
</reference>
<feature type="transmembrane region" description="Helical" evidence="1">
    <location>
        <begin position="161"/>
        <end position="192"/>
    </location>
</feature>
<dbReference type="Proteomes" id="UP000575397">
    <property type="component" value="Unassembled WGS sequence"/>
</dbReference>
<organism evidence="2 5">
    <name type="scientific">Mobiluncus mulieris</name>
    <dbReference type="NCBI Taxonomy" id="2052"/>
    <lineage>
        <taxon>Bacteria</taxon>
        <taxon>Bacillati</taxon>
        <taxon>Actinomycetota</taxon>
        <taxon>Actinomycetes</taxon>
        <taxon>Actinomycetales</taxon>
        <taxon>Actinomycetaceae</taxon>
        <taxon>Mobiluncus</taxon>
    </lineage>
</organism>
<dbReference type="AlphaFoldDB" id="A0A7Y0U1J9"/>
<dbReference type="Proteomes" id="UP000578252">
    <property type="component" value="Unassembled WGS sequence"/>
</dbReference>
<evidence type="ECO:0000313" key="2">
    <source>
        <dbReference type="EMBL" id="NMW65258.1"/>
    </source>
</evidence>
<dbReference type="EMBL" id="JABCUS010000013">
    <property type="protein sequence ID" value="NMX03621.1"/>
    <property type="molecule type" value="Genomic_DNA"/>
</dbReference>
<sequence>MKDTLHNPQKLVTVGIRDLVTIGIFAAISLLMFIFIGGIAGMTVFGTIANIPIVCLFTAVPYLLLAAKVKKVGVFFLMGTLNVLPGLMVGNLIGVGLCVLGWVIAEIIASAGRYSSQKFLVTAYVTGCTIQSAGFTFPMYFSSVQYLSSRQKMLHLSDEMLSYYLSLFSWPLYGTMVALTTFTAFIGSVFALRLLKKHFVKAGLIDVPDAASVQN</sequence>
<dbReference type="EMBL" id="JABCUR010000005">
    <property type="protein sequence ID" value="NMW65258.1"/>
    <property type="molecule type" value="Genomic_DNA"/>
</dbReference>
<keyword evidence="1" id="KW-0472">Membrane</keyword>
<evidence type="ECO:0000313" key="5">
    <source>
        <dbReference type="Proteomes" id="UP000578252"/>
    </source>
</evidence>
<evidence type="ECO:0000313" key="3">
    <source>
        <dbReference type="EMBL" id="NMX03621.1"/>
    </source>
</evidence>
<dbReference type="RefSeq" id="WP_169757148.1">
    <property type="nucleotide sequence ID" value="NZ_JABCUO010000011.1"/>
</dbReference>
<feature type="transmembrane region" description="Helical" evidence="1">
    <location>
        <begin position="121"/>
        <end position="141"/>
    </location>
</feature>
<gene>
    <name evidence="3" type="ORF">HHJ77_06715</name>
    <name evidence="2" type="ORF">HHJ78_06895</name>
</gene>
<comment type="caution">
    <text evidence="2">The sequence shown here is derived from an EMBL/GenBank/DDBJ whole genome shotgun (WGS) entry which is preliminary data.</text>
</comment>
<keyword evidence="1" id="KW-1133">Transmembrane helix</keyword>